<evidence type="ECO:0000313" key="8">
    <source>
        <dbReference type="EMBL" id="HJA04462.1"/>
    </source>
</evidence>
<evidence type="ECO:0000256" key="1">
    <source>
        <dbReference type="ARBA" id="ARBA00004196"/>
    </source>
</evidence>
<dbReference type="SUPFAM" id="SSF53807">
    <property type="entry name" value="Helical backbone' metal receptor"/>
    <property type="match status" value="1"/>
</dbReference>
<name>A0A9D2H4F0_9MICO</name>
<dbReference type="PROSITE" id="PS51257">
    <property type="entry name" value="PROKAR_LIPOPROTEIN"/>
    <property type="match status" value="1"/>
</dbReference>
<dbReference type="PANTHER" id="PTHR30532">
    <property type="entry name" value="IRON III DICITRATE-BINDING PERIPLASMIC PROTEIN"/>
    <property type="match status" value="1"/>
</dbReference>
<feature type="region of interest" description="Disordered" evidence="5">
    <location>
        <begin position="24"/>
        <end position="45"/>
    </location>
</feature>
<dbReference type="Gene3D" id="3.40.50.1980">
    <property type="entry name" value="Nitrogenase molybdenum iron protein domain"/>
    <property type="match status" value="2"/>
</dbReference>
<sequence>MSRNRSLILVGVVASSLALASCAGAEPGSAPSSGESSCESTGPAPLGNEAVSIEHALGTTEVPADISRVASVGWGNQDVALALGVAPVGSDDQTWSMTGDDDLGLYDWSLDAYDELCAPEPAVFDTTDGVDFEAVAATAPDVILAGYSGLTEDEYATLSEIAPTVAYPDIPWYTPWRDAIRIDAEALGMADAGEQLVDDLDQRIAEATEPITSFEGKTAAFFYVNPTDLSTISIYATGDSRTAFLGDLGFDFPQLALETSEGGGFYADIAAENADQLADVDVFVMYGDDSLVTAMQEHPLWGTLDAVKNGAVVVAGSGDAFSGSLTPTALSIPWMIDDYVTLLDDAAQKAE</sequence>
<comment type="similarity">
    <text evidence="2">Belongs to the bacterial solute-binding protein 8 family.</text>
</comment>
<evidence type="ECO:0000313" key="9">
    <source>
        <dbReference type="Proteomes" id="UP000824220"/>
    </source>
</evidence>
<dbReference type="InterPro" id="IPR051313">
    <property type="entry name" value="Bact_iron-sidero_bind"/>
</dbReference>
<feature type="chain" id="PRO_5039312802" evidence="6">
    <location>
        <begin position="26"/>
        <end position="351"/>
    </location>
</feature>
<dbReference type="PROSITE" id="PS50983">
    <property type="entry name" value="FE_B12_PBP"/>
    <property type="match status" value="1"/>
</dbReference>
<evidence type="ECO:0000256" key="5">
    <source>
        <dbReference type="SAM" id="MobiDB-lite"/>
    </source>
</evidence>
<dbReference type="GO" id="GO:1901678">
    <property type="term" value="P:iron coordination entity transport"/>
    <property type="evidence" value="ECO:0007669"/>
    <property type="project" value="UniProtKB-ARBA"/>
</dbReference>
<gene>
    <name evidence="8" type="ORF">H9800_06325</name>
</gene>
<organism evidence="8 9">
    <name type="scientific">Candidatus Microbacterium stercoravium</name>
    <dbReference type="NCBI Taxonomy" id="2838697"/>
    <lineage>
        <taxon>Bacteria</taxon>
        <taxon>Bacillati</taxon>
        <taxon>Actinomycetota</taxon>
        <taxon>Actinomycetes</taxon>
        <taxon>Micrococcales</taxon>
        <taxon>Microbacteriaceae</taxon>
        <taxon>Microbacterium</taxon>
    </lineage>
</organism>
<evidence type="ECO:0000259" key="7">
    <source>
        <dbReference type="PROSITE" id="PS50983"/>
    </source>
</evidence>
<dbReference type="Proteomes" id="UP000824220">
    <property type="component" value="Unassembled WGS sequence"/>
</dbReference>
<feature type="compositionally biased region" description="Low complexity" evidence="5">
    <location>
        <begin position="24"/>
        <end position="40"/>
    </location>
</feature>
<feature type="signal peptide" evidence="6">
    <location>
        <begin position="1"/>
        <end position="25"/>
    </location>
</feature>
<comment type="subcellular location">
    <subcellularLocation>
        <location evidence="1">Cell envelope</location>
    </subcellularLocation>
</comment>
<evidence type="ECO:0000256" key="4">
    <source>
        <dbReference type="ARBA" id="ARBA00022729"/>
    </source>
</evidence>
<dbReference type="AlphaFoldDB" id="A0A9D2H4F0"/>
<reference evidence="8" key="2">
    <citation type="submission" date="2021-04" db="EMBL/GenBank/DDBJ databases">
        <authorList>
            <person name="Gilroy R."/>
        </authorList>
    </citation>
    <scope>NUCLEOTIDE SEQUENCE</scope>
    <source>
        <strain evidence="8">ChiHjej8B7-3636</strain>
    </source>
</reference>
<dbReference type="Pfam" id="PF01497">
    <property type="entry name" value="Peripla_BP_2"/>
    <property type="match status" value="1"/>
</dbReference>
<reference evidence="8" key="1">
    <citation type="journal article" date="2021" name="PeerJ">
        <title>Extensive microbial diversity within the chicken gut microbiome revealed by metagenomics and culture.</title>
        <authorList>
            <person name="Gilroy R."/>
            <person name="Ravi A."/>
            <person name="Getino M."/>
            <person name="Pursley I."/>
            <person name="Horton D.L."/>
            <person name="Alikhan N.F."/>
            <person name="Baker D."/>
            <person name="Gharbi K."/>
            <person name="Hall N."/>
            <person name="Watson M."/>
            <person name="Adriaenssens E.M."/>
            <person name="Foster-Nyarko E."/>
            <person name="Jarju S."/>
            <person name="Secka A."/>
            <person name="Antonio M."/>
            <person name="Oren A."/>
            <person name="Chaudhuri R.R."/>
            <person name="La Ragione R."/>
            <person name="Hildebrand F."/>
            <person name="Pallen M.J."/>
        </authorList>
    </citation>
    <scope>NUCLEOTIDE SEQUENCE</scope>
    <source>
        <strain evidence="8">ChiHjej8B7-3636</strain>
    </source>
</reference>
<evidence type="ECO:0000256" key="3">
    <source>
        <dbReference type="ARBA" id="ARBA00022448"/>
    </source>
</evidence>
<dbReference type="GO" id="GO:0030288">
    <property type="term" value="C:outer membrane-bounded periplasmic space"/>
    <property type="evidence" value="ECO:0007669"/>
    <property type="project" value="TreeGrafter"/>
</dbReference>
<feature type="domain" description="Fe/B12 periplasmic-binding" evidence="7">
    <location>
        <begin position="68"/>
        <end position="347"/>
    </location>
</feature>
<dbReference type="InterPro" id="IPR002491">
    <property type="entry name" value="ABC_transptr_periplasmic_BD"/>
</dbReference>
<accession>A0A9D2H4F0</accession>
<proteinExistence type="inferred from homology"/>
<comment type="caution">
    <text evidence="8">The sequence shown here is derived from an EMBL/GenBank/DDBJ whole genome shotgun (WGS) entry which is preliminary data.</text>
</comment>
<dbReference type="CDD" id="cd01146">
    <property type="entry name" value="FhuD"/>
    <property type="match status" value="1"/>
</dbReference>
<dbReference type="EMBL" id="DXAM01000089">
    <property type="protein sequence ID" value="HJA04462.1"/>
    <property type="molecule type" value="Genomic_DNA"/>
</dbReference>
<evidence type="ECO:0000256" key="6">
    <source>
        <dbReference type="SAM" id="SignalP"/>
    </source>
</evidence>
<dbReference type="PANTHER" id="PTHR30532:SF24">
    <property type="entry name" value="FERRIC ENTEROBACTIN-BINDING PERIPLASMIC PROTEIN FEPB"/>
    <property type="match status" value="1"/>
</dbReference>
<protein>
    <submittedName>
        <fullName evidence="8">Iron-siderophore ABC transporter substrate-binding protein</fullName>
    </submittedName>
</protein>
<keyword evidence="4 6" id="KW-0732">Signal</keyword>
<evidence type="ECO:0000256" key="2">
    <source>
        <dbReference type="ARBA" id="ARBA00008814"/>
    </source>
</evidence>
<keyword evidence="3" id="KW-0813">Transport</keyword>